<name>X1TK51_9ZZZZ</name>
<dbReference type="Pfam" id="PF13229">
    <property type="entry name" value="Beta_helix"/>
    <property type="match status" value="1"/>
</dbReference>
<accession>X1TK51</accession>
<comment type="caution">
    <text evidence="2">The sequence shown here is derived from an EMBL/GenBank/DDBJ whole genome shotgun (WGS) entry which is preliminary data.</text>
</comment>
<protein>
    <recommendedName>
        <fullName evidence="1">Right handed beta helix domain-containing protein</fullName>
    </recommendedName>
</protein>
<gene>
    <name evidence="2" type="ORF">S12H4_38377</name>
</gene>
<reference evidence="2" key="1">
    <citation type="journal article" date="2014" name="Front. Microbiol.">
        <title>High frequency of phylogenetically diverse reductive dehalogenase-homologous genes in deep subseafloor sedimentary metagenomes.</title>
        <authorList>
            <person name="Kawai M."/>
            <person name="Futagami T."/>
            <person name="Toyoda A."/>
            <person name="Takaki Y."/>
            <person name="Nishi S."/>
            <person name="Hori S."/>
            <person name="Arai W."/>
            <person name="Tsubouchi T."/>
            <person name="Morono Y."/>
            <person name="Uchiyama I."/>
            <person name="Ito T."/>
            <person name="Fujiyama A."/>
            <person name="Inagaki F."/>
            <person name="Takami H."/>
        </authorList>
    </citation>
    <scope>NUCLEOTIDE SEQUENCE</scope>
    <source>
        <strain evidence="2">Expedition CK06-06</strain>
    </source>
</reference>
<organism evidence="2">
    <name type="scientific">marine sediment metagenome</name>
    <dbReference type="NCBI Taxonomy" id="412755"/>
    <lineage>
        <taxon>unclassified sequences</taxon>
        <taxon>metagenomes</taxon>
        <taxon>ecological metagenomes</taxon>
    </lineage>
</organism>
<dbReference type="SUPFAM" id="SSF51126">
    <property type="entry name" value="Pectin lyase-like"/>
    <property type="match status" value="1"/>
</dbReference>
<proteinExistence type="predicted"/>
<dbReference type="InterPro" id="IPR011050">
    <property type="entry name" value="Pectin_lyase_fold/virulence"/>
</dbReference>
<feature type="domain" description="Right handed beta helix" evidence="1">
    <location>
        <begin position="22"/>
        <end position="168"/>
    </location>
</feature>
<sequence>DPNDPNEVGIPASGAGLYCWLGGINIQDCNISGNIADFSGGGVYLRDVNSSSFINSLIINNAAGRDGGGVSANWYTTPVISNCTFVGNASAGNIGEPNNTGFGGGLFCSYESDCTITDSIFWNNFALKGTAIAVGGGFEFDQRFATLAISYSDIKDGRSAVWVDDGCTLNWGAGNIDDDPLFTMGLLGNYYLGQTGAGQSRNSPCVDAGSDYASYVGLIGYTTRTDDTPDTGIVDMGYHHPRTEPCRLCDLVMDGIINFRDFAILA</sequence>
<feature type="non-terminal residue" evidence="2">
    <location>
        <position position="266"/>
    </location>
</feature>
<dbReference type="EMBL" id="BARW01023096">
    <property type="protein sequence ID" value="GAI91736.1"/>
    <property type="molecule type" value="Genomic_DNA"/>
</dbReference>
<evidence type="ECO:0000259" key="1">
    <source>
        <dbReference type="Pfam" id="PF13229"/>
    </source>
</evidence>
<evidence type="ECO:0000313" key="2">
    <source>
        <dbReference type="EMBL" id="GAI91736.1"/>
    </source>
</evidence>
<feature type="non-terminal residue" evidence="2">
    <location>
        <position position="1"/>
    </location>
</feature>
<dbReference type="AlphaFoldDB" id="X1TK51"/>
<dbReference type="InterPro" id="IPR039448">
    <property type="entry name" value="Beta_helix"/>
</dbReference>